<evidence type="ECO:0000313" key="3">
    <source>
        <dbReference type="Proteomes" id="UP000829196"/>
    </source>
</evidence>
<dbReference type="SUPFAM" id="SSF53098">
    <property type="entry name" value="Ribonuclease H-like"/>
    <property type="match status" value="1"/>
</dbReference>
<gene>
    <name evidence="2" type="ORF">KFK09_020094</name>
</gene>
<dbReference type="Proteomes" id="UP000829196">
    <property type="component" value="Unassembled WGS sequence"/>
</dbReference>
<accession>A0A8T3AU07</accession>
<comment type="caution">
    <text evidence="2">The sequence shown here is derived from an EMBL/GenBank/DDBJ whole genome shotgun (WGS) entry which is preliminary data.</text>
</comment>
<dbReference type="Gene3D" id="3.30.420.10">
    <property type="entry name" value="Ribonuclease H-like superfamily/Ribonuclease H"/>
    <property type="match status" value="1"/>
</dbReference>
<dbReference type="GO" id="GO:0015074">
    <property type="term" value="P:DNA integration"/>
    <property type="evidence" value="ECO:0007669"/>
    <property type="project" value="InterPro"/>
</dbReference>
<dbReference type="Pfam" id="PF13976">
    <property type="entry name" value="gag_pre-integrs"/>
    <property type="match status" value="1"/>
</dbReference>
<evidence type="ECO:0000259" key="1">
    <source>
        <dbReference type="PROSITE" id="PS50994"/>
    </source>
</evidence>
<dbReference type="Pfam" id="PF00665">
    <property type="entry name" value="rve"/>
    <property type="match status" value="1"/>
</dbReference>
<dbReference type="InterPro" id="IPR025724">
    <property type="entry name" value="GAG-pre-integrase_dom"/>
</dbReference>
<dbReference type="InterPro" id="IPR039537">
    <property type="entry name" value="Retrotran_Ty1/copia-like"/>
</dbReference>
<dbReference type="SMR" id="A0A8T3AU07"/>
<organism evidence="2 3">
    <name type="scientific">Dendrobium nobile</name>
    <name type="common">Orchid</name>
    <dbReference type="NCBI Taxonomy" id="94219"/>
    <lineage>
        <taxon>Eukaryota</taxon>
        <taxon>Viridiplantae</taxon>
        <taxon>Streptophyta</taxon>
        <taxon>Embryophyta</taxon>
        <taxon>Tracheophyta</taxon>
        <taxon>Spermatophyta</taxon>
        <taxon>Magnoliopsida</taxon>
        <taxon>Liliopsida</taxon>
        <taxon>Asparagales</taxon>
        <taxon>Orchidaceae</taxon>
        <taxon>Epidendroideae</taxon>
        <taxon>Malaxideae</taxon>
        <taxon>Dendrobiinae</taxon>
        <taxon>Dendrobium</taxon>
    </lineage>
</organism>
<dbReference type="GO" id="GO:0003676">
    <property type="term" value="F:nucleic acid binding"/>
    <property type="evidence" value="ECO:0007669"/>
    <property type="project" value="InterPro"/>
</dbReference>
<reference evidence="2" key="1">
    <citation type="journal article" date="2022" name="Front. Genet.">
        <title>Chromosome-Scale Assembly of the Dendrobium nobile Genome Provides Insights Into the Molecular Mechanism of the Biosynthesis of the Medicinal Active Ingredient of Dendrobium.</title>
        <authorList>
            <person name="Xu Q."/>
            <person name="Niu S.-C."/>
            <person name="Li K.-L."/>
            <person name="Zheng P.-J."/>
            <person name="Zhang X.-J."/>
            <person name="Jia Y."/>
            <person name="Liu Y."/>
            <person name="Niu Y.-X."/>
            <person name="Yu L.-H."/>
            <person name="Chen D.-F."/>
            <person name="Zhang G.-Q."/>
        </authorList>
    </citation>
    <scope>NUCLEOTIDE SEQUENCE</scope>
    <source>
        <tissue evidence="2">Leaf</tissue>
    </source>
</reference>
<dbReference type="InterPro" id="IPR036397">
    <property type="entry name" value="RNaseH_sf"/>
</dbReference>
<dbReference type="InterPro" id="IPR012337">
    <property type="entry name" value="RNaseH-like_sf"/>
</dbReference>
<evidence type="ECO:0000313" key="2">
    <source>
        <dbReference type="EMBL" id="KAI0499192.1"/>
    </source>
</evidence>
<dbReference type="InterPro" id="IPR001584">
    <property type="entry name" value="Integrase_cat-core"/>
</dbReference>
<feature type="domain" description="Integrase catalytic" evidence="1">
    <location>
        <begin position="86"/>
        <end position="252"/>
    </location>
</feature>
<dbReference type="PANTHER" id="PTHR42648">
    <property type="entry name" value="TRANSPOSASE, PUTATIVE-RELATED"/>
    <property type="match status" value="1"/>
</dbReference>
<dbReference type="AlphaFoldDB" id="A0A8T3AU07"/>
<dbReference type="PANTHER" id="PTHR42648:SF26">
    <property type="entry name" value="INTEGRASE CATALYTIC DOMAIN-CONTAINING PROTEIN"/>
    <property type="match status" value="1"/>
</dbReference>
<keyword evidence="3" id="KW-1185">Reference proteome</keyword>
<dbReference type="OrthoDB" id="684929at2759"/>
<protein>
    <recommendedName>
        <fullName evidence="1">Integrase catalytic domain-containing protein</fullName>
    </recommendedName>
</protein>
<name>A0A8T3AU07_DENNO</name>
<sequence>MLLRGPKHHGLYQIKLPSDCHSTALRASNNPSALWQARLGHPHSRLLRSLVNHIPELASSTSSLDACVFCNVSKSHELPFSSSISSCNKPFQLVHSDVWGPTPVASLNGFIYYVLFIDDFSKFSWLYLLNSKHETFAKFQQFHNLVKNKFGTNIQTLRCDGGGEFTSTKFRNYLLNQGITHQVSCPYTSEQNGTAERKHRHLLDSTRTLLHAAYLPPKFWAEAVTTANYFINQLPSATLSNHTPYFLLHNRSASYIHLHTFGCLCFPWTKMHAPTKLSPRSTECVFLGY</sequence>
<proteinExistence type="predicted"/>
<dbReference type="PROSITE" id="PS50994">
    <property type="entry name" value="INTEGRASE"/>
    <property type="match status" value="1"/>
</dbReference>
<dbReference type="EMBL" id="JAGYWB010000014">
    <property type="protein sequence ID" value="KAI0499192.1"/>
    <property type="molecule type" value="Genomic_DNA"/>
</dbReference>